<evidence type="ECO:0000256" key="1">
    <source>
        <dbReference type="SAM" id="Phobius"/>
    </source>
</evidence>
<dbReference type="KEGG" id="haly:HYG82_15000"/>
<organism evidence="2 3">
    <name type="scientific">Natrinema halophilum</name>
    <dbReference type="NCBI Taxonomy" id="1699371"/>
    <lineage>
        <taxon>Archaea</taxon>
        <taxon>Methanobacteriati</taxon>
        <taxon>Methanobacteriota</taxon>
        <taxon>Stenosarchaea group</taxon>
        <taxon>Halobacteria</taxon>
        <taxon>Halobacteriales</taxon>
        <taxon>Natrialbaceae</taxon>
        <taxon>Natrinema</taxon>
    </lineage>
</organism>
<gene>
    <name evidence="2" type="ORF">HYG82_15000</name>
</gene>
<dbReference type="Pfam" id="PF13197">
    <property type="entry name" value="DUF4013"/>
    <property type="match status" value="1"/>
</dbReference>
<name>A0A7D5GLN8_9EURY</name>
<accession>A0A7D5GLN8</accession>
<feature type="transmembrane region" description="Helical" evidence="1">
    <location>
        <begin position="115"/>
        <end position="142"/>
    </location>
</feature>
<dbReference type="RefSeq" id="WP_179262222.1">
    <property type="nucleotide sequence ID" value="NZ_CP058601.1"/>
</dbReference>
<dbReference type="GeneID" id="56034625"/>
<keyword evidence="3" id="KW-1185">Reference proteome</keyword>
<evidence type="ECO:0000313" key="3">
    <source>
        <dbReference type="Proteomes" id="UP000509241"/>
    </source>
</evidence>
<feature type="transmembrane region" description="Helical" evidence="1">
    <location>
        <begin position="45"/>
        <end position="65"/>
    </location>
</feature>
<dbReference type="EMBL" id="CP058601">
    <property type="protein sequence ID" value="QLG50070.1"/>
    <property type="molecule type" value="Genomic_DNA"/>
</dbReference>
<feature type="transmembrane region" description="Helical" evidence="1">
    <location>
        <begin position="194"/>
        <end position="216"/>
    </location>
</feature>
<feature type="transmembrane region" description="Helical" evidence="1">
    <location>
        <begin position="85"/>
        <end position="109"/>
    </location>
</feature>
<sequence length="229" mass="25518">MIREAVSYPFKGDEWYVEGLIGGGLLLLYPIFIIIDLTIDPRSYSIIYLTTPALTIFVTGFYLRVARAAGADIDSRPKFNNGKELFIDGVKTLLIGVIFFLPSVSIWLGGAYFRIYVISGFGILLFLITSYVAPIALTNFAIEDQFSSGFDFKAIKNAGISKRYVKAFIPYSILVYTLGRFFPLIDVRLLIDPQLMLVVLAIINFYMYYIATYLIASGCGPQLTAVADS</sequence>
<dbReference type="AlphaFoldDB" id="A0A7D5GLN8"/>
<dbReference type="Proteomes" id="UP000509241">
    <property type="component" value="Chromosome"/>
</dbReference>
<dbReference type="InterPro" id="IPR025098">
    <property type="entry name" value="DUF4013"/>
</dbReference>
<feature type="transmembrane region" description="Helical" evidence="1">
    <location>
        <begin position="163"/>
        <end position="182"/>
    </location>
</feature>
<keyword evidence="1" id="KW-0812">Transmembrane</keyword>
<dbReference type="OrthoDB" id="107590at2157"/>
<protein>
    <submittedName>
        <fullName evidence="2">DUF4013 domain-containing protein</fullName>
    </submittedName>
</protein>
<feature type="transmembrane region" description="Helical" evidence="1">
    <location>
        <begin position="20"/>
        <end position="39"/>
    </location>
</feature>
<keyword evidence="1" id="KW-0472">Membrane</keyword>
<evidence type="ECO:0000313" key="2">
    <source>
        <dbReference type="EMBL" id="QLG50070.1"/>
    </source>
</evidence>
<reference evidence="2 3" key="1">
    <citation type="submission" date="2020-07" db="EMBL/GenBank/DDBJ databases">
        <authorList>
            <person name="Cui H."/>
        </authorList>
    </citation>
    <scope>NUCLEOTIDE SEQUENCE [LARGE SCALE GENOMIC DNA]</scope>
    <source>
        <strain evidence="2 3">YPL8</strain>
    </source>
</reference>
<keyword evidence="1" id="KW-1133">Transmembrane helix</keyword>
<proteinExistence type="predicted"/>